<dbReference type="SUPFAM" id="SSF50494">
    <property type="entry name" value="Trypsin-like serine proteases"/>
    <property type="match status" value="1"/>
</dbReference>
<evidence type="ECO:0000313" key="7">
    <source>
        <dbReference type="EMBL" id="JAV86399.1"/>
    </source>
</evidence>
<dbReference type="AlphaFoldDB" id="A0A1Y1ML25"/>
<reference evidence="7" key="1">
    <citation type="journal article" date="2016" name="Sci. Rep.">
        <title>Molecular characterization of firefly nuptial gifts: a multi-omics approach sheds light on postcopulatory sexual selection.</title>
        <authorList>
            <person name="Al-Wathiqui N."/>
            <person name="Fallon T.R."/>
            <person name="South A."/>
            <person name="Weng J.K."/>
            <person name="Lewis S.M."/>
        </authorList>
    </citation>
    <scope>NUCLEOTIDE SEQUENCE</scope>
</reference>
<dbReference type="PROSITE" id="PS50240">
    <property type="entry name" value="TRYPSIN_DOM"/>
    <property type="match status" value="1"/>
</dbReference>
<evidence type="ECO:0000256" key="1">
    <source>
        <dbReference type="ARBA" id="ARBA00022729"/>
    </source>
</evidence>
<accession>A0A1Y1ML25</accession>
<dbReference type="InterPro" id="IPR009003">
    <property type="entry name" value="Peptidase_S1_PA"/>
</dbReference>
<sequence length="363" mass="40277">MHGMNLSIVSCCLLLLGWKQCAGATNGDDVSHNSTSNGNDQGFGDCECVPYFKCNGPTRNTGCDDFLSVCCESKTQFQDEIIPKKRDRGCGRRNPNGLGFSSNGDADHAQFGEFPWMMALLGRETTEGNLNESWSYQCGASLIHRQVVLTAAHCISGKYMMYKIRAGEWDTRTENEFYPRQERTVKTAILHPEYSSRSLTHDFALLILESPVKIQNNIDVVCLPAKEEIIDNITCYATGWGRDNFGKEGDYDVLLKKLEAPILDGTTCESCLRHSRLGSRFKLHESFLCTGGQPDIDICKADGGSPLVCPIKGKLNKYYQAGIISWALNCVGVPGVYANVIKALDWIDKTMTDNGFETSSYKY</sequence>
<dbReference type="GO" id="GO:0004252">
    <property type="term" value="F:serine-type endopeptidase activity"/>
    <property type="evidence" value="ECO:0007669"/>
    <property type="project" value="InterPro"/>
</dbReference>
<dbReference type="GO" id="GO:0006508">
    <property type="term" value="P:proteolysis"/>
    <property type="evidence" value="ECO:0007669"/>
    <property type="project" value="InterPro"/>
</dbReference>
<proteinExistence type="inferred from homology"/>
<comment type="similarity">
    <text evidence="4">Belongs to the peptidase S1 family. CLIP subfamily.</text>
</comment>
<dbReference type="PANTHER" id="PTHR24256">
    <property type="entry name" value="TRYPTASE-RELATED"/>
    <property type="match status" value="1"/>
</dbReference>
<dbReference type="InterPro" id="IPR043504">
    <property type="entry name" value="Peptidase_S1_PA_chymotrypsin"/>
</dbReference>
<name>A0A1Y1ML25_PHOPY</name>
<dbReference type="EMBL" id="GEZM01028176">
    <property type="protein sequence ID" value="JAV86399.1"/>
    <property type="molecule type" value="Transcribed_RNA"/>
</dbReference>
<dbReference type="FunFam" id="2.40.10.10:FF:000028">
    <property type="entry name" value="Serine protease easter"/>
    <property type="match status" value="1"/>
</dbReference>
<keyword evidence="1 5" id="KW-0732">Signal</keyword>
<dbReference type="InterPro" id="IPR001254">
    <property type="entry name" value="Trypsin_dom"/>
</dbReference>
<dbReference type="PRINTS" id="PR00722">
    <property type="entry name" value="CHYMOTRYPSIN"/>
</dbReference>
<evidence type="ECO:0000256" key="4">
    <source>
        <dbReference type="ARBA" id="ARBA00024195"/>
    </source>
</evidence>
<dbReference type="CDD" id="cd00190">
    <property type="entry name" value="Tryp_SPc"/>
    <property type="match status" value="1"/>
</dbReference>
<dbReference type="Pfam" id="PF00089">
    <property type="entry name" value="Trypsin"/>
    <property type="match status" value="1"/>
</dbReference>
<dbReference type="InterPro" id="IPR001314">
    <property type="entry name" value="Peptidase_S1A"/>
</dbReference>
<protein>
    <recommendedName>
        <fullName evidence="6">Peptidase S1 domain-containing protein</fullName>
    </recommendedName>
</protein>
<evidence type="ECO:0000256" key="2">
    <source>
        <dbReference type="ARBA" id="ARBA00023157"/>
    </source>
</evidence>
<dbReference type="InterPro" id="IPR018114">
    <property type="entry name" value="TRYPSIN_HIS"/>
</dbReference>
<keyword evidence="2" id="KW-1015">Disulfide bond</keyword>
<feature type="chain" id="PRO_5012801791" description="Peptidase S1 domain-containing protein" evidence="5">
    <location>
        <begin position="24"/>
        <end position="363"/>
    </location>
</feature>
<evidence type="ECO:0000256" key="3">
    <source>
        <dbReference type="ARBA" id="ARBA00023180"/>
    </source>
</evidence>
<evidence type="ECO:0000256" key="5">
    <source>
        <dbReference type="SAM" id="SignalP"/>
    </source>
</evidence>
<organism evidence="7">
    <name type="scientific">Photinus pyralis</name>
    <name type="common">Common eastern firefly</name>
    <name type="synonym">Lampyris pyralis</name>
    <dbReference type="NCBI Taxonomy" id="7054"/>
    <lineage>
        <taxon>Eukaryota</taxon>
        <taxon>Metazoa</taxon>
        <taxon>Ecdysozoa</taxon>
        <taxon>Arthropoda</taxon>
        <taxon>Hexapoda</taxon>
        <taxon>Insecta</taxon>
        <taxon>Pterygota</taxon>
        <taxon>Neoptera</taxon>
        <taxon>Endopterygota</taxon>
        <taxon>Coleoptera</taxon>
        <taxon>Polyphaga</taxon>
        <taxon>Elateriformia</taxon>
        <taxon>Elateroidea</taxon>
        <taxon>Lampyridae</taxon>
        <taxon>Lampyrinae</taxon>
        <taxon>Photinus</taxon>
    </lineage>
</organism>
<evidence type="ECO:0000259" key="6">
    <source>
        <dbReference type="PROSITE" id="PS50240"/>
    </source>
</evidence>
<dbReference type="PROSITE" id="PS00134">
    <property type="entry name" value="TRYPSIN_HIS"/>
    <property type="match status" value="1"/>
</dbReference>
<feature type="domain" description="Peptidase S1" evidence="6">
    <location>
        <begin position="101"/>
        <end position="352"/>
    </location>
</feature>
<dbReference type="Gene3D" id="2.40.10.10">
    <property type="entry name" value="Trypsin-like serine proteases"/>
    <property type="match status" value="2"/>
</dbReference>
<dbReference type="InterPro" id="IPR051487">
    <property type="entry name" value="Ser/Thr_Proteases_Immune/Dev"/>
</dbReference>
<feature type="signal peptide" evidence="5">
    <location>
        <begin position="1"/>
        <end position="23"/>
    </location>
</feature>
<dbReference type="SMART" id="SM00020">
    <property type="entry name" value="Tryp_SPc"/>
    <property type="match status" value="1"/>
</dbReference>
<keyword evidence="3" id="KW-0325">Glycoprotein</keyword>